<keyword evidence="3" id="KW-1185">Reference proteome</keyword>
<proteinExistence type="predicted"/>
<gene>
    <name evidence="2" type="ORF">L873DRAFT_1035392</name>
</gene>
<protein>
    <submittedName>
        <fullName evidence="2">Uncharacterized protein</fullName>
    </submittedName>
</protein>
<evidence type="ECO:0000313" key="2">
    <source>
        <dbReference type="EMBL" id="RPA98555.1"/>
    </source>
</evidence>
<dbReference type="EMBL" id="ML120395">
    <property type="protein sequence ID" value="RPA98555.1"/>
    <property type="molecule type" value="Genomic_DNA"/>
</dbReference>
<dbReference type="AlphaFoldDB" id="A0A3N4JJW9"/>
<evidence type="ECO:0000256" key="1">
    <source>
        <dbReference type="SAM" id="MobiDB-lite"/>
    </source>
</evidence>
<dbReference type="Proteomes" id="UP000276215">
    <property type="component" value="Unassembled WGS sequence"/>
</dbReference>
<feature type="compositionally biased region" description="Polar residues" evidence="1">
    <location>
        <begin position="59"/>
        <end position="91"/>
    </location>
</feature>
<evidence type="ECO:0000313" key="3">
    <source>
        <dbReference type="Proteomes" id="UP000276215"/>
    </source>
</evidence>
<feature type="compositionally biased region" description="Polar residues" evidence="1">
    <location>
        <begin position="18"/>
        <end position="38"/>
    </location>
</feature>
<sequence>MTPTTNLAAQGTFPEPTISLTPRATKAQSPTNLTQYSTVPPPHPPKVIVPKKKKKKKLSYSTLPFTTSTRNSNKPTPNQIKSNPPITPVSF</sequence>
<name>A0A3N4JJW9_9PEZI</name>
<feature type="compositionally biased region" description="Basic residues" evidence="1">
    <location>
        <begin position="49"/>
        <end position="58"/>
    </location>
</feature>
<accession>A0A3N4JJW9</accession>
<reference evidence="2 3" key="1">
    <citation type="journal article" date="2018" name="Nat. Ecol. Evol.">
        <title>Pezizomycetes genomes reveal the molecular basis of ectomycorrhizal truffle lifestyle.</title>
        <authorList>
            <person name="Murat C."/>
            <person name="Payen T."/>
            <person name="Noel B."/>
            <person name="Kuo A."/>
            <person name="Morin E."/>
            <person name="Chen J."/>
            <person name="Kohler A."/>
            <person name="Krizsan K."/>
            <person name="Balestrini R."/>
            <person name="Da Silva C."/>
            <person name="Montanini B."/>
            <person name="Hainaut M."/>
            <person name="Levati E."/>
            <person name="Barry K.W."/>
            <person name="Belfiori B."/>
            <person name="Cichocki N."/>
            <person name="Clum A."/>
            <person name="Dockter R.B."/>
            <person name="Fauchery L."/>
            <person name="Guy J."/>
            <person name="Iotti M."/>
            <person name="Le Tacon F."/>
            <person name="Lindquist E.A."/>
            <person name="Lipzen A."/>
            <person name="Malagnac F."/>
            <person name="Mello A."/>
            <person name="Molinier V."/>
            <person name="Miyauchi S."/>
            <person name="Poulain J."/>
            <person name="Riccioni C."/>
            <person name="Rubini A."/>
            <person name="Sitrit Y."/>
            <person name="Splivallo R."/>
            <person name="Traeger S."/>
            <person name="Wang M."/>
            <person name="Zifcakova L."/>
            <person name="Wipf D."/>
            <person name="Zambonelli A."/>
            <person name="Paolocci F."/>
            <person name="Nowrousian M."/>
            <person name="Ottonello S."/>
            <person name="Baldrian P."/>
            <person name="Spatafora J.W."/>
            <person name="Henrissat B."/>
            <person name="Nagy L.G."/>
            <person name="Aury J.M."/>
            <person name="Wincker P."/>
            <person name="Grigoriev I.V."/>
            <person name="Bonfante P."/>
            <person name="Martin F.M."/>
        </authorList>
    </citation>
    <scope>NUCLEOTIDE SEQUENCE [LARGE SCALE GENOMIC DNA]</scope>
    <source>
        <strain evidence="2 3">120613-1</strain>
    </source>
</reference>
<feature type="region of interest" description="Disordered" evidence="1">
    <location>
        <begin position="1"/>
        <end position="91"/>
    </location>
</feature>
<organism evidence="2 3">
    <name type="scientific">Choiromyces venosus 120613-1</name>
    <dbReference type="NCBI Taxonomy" id="1336337"/>
    <lineage>
        <taxon>Eukaryota</taxon>
        <taxon>Fungi</taxon>
        <taxon>Dikarya</taxon>
        <taxon>Ascomycota</taxon>
        <taxon>Pezizomycotina</taxon>
        <taxon>Pezizomycetes</taxon>
        <taxon>Pezizales</taxon>
        <taxon>Tuberaceae</taxon>
        <taxon>Choiromyces</taxon>
    </lineage>
</organism>